<dbReference type="AlphaFoldDB" id="A0A0N7L011"/>
<keyword evidence="1" id="KW-0614">Plasmid</keyword>
<gene>
    <name evidence="1" type="ORF">EAMY692_p10079</name>
</gene>
<proteinExistence type="predicted"/>
<evidence type="ECO:0000313" key="1">
    <source>
        <dbReference type="EMBL" id="CDM08126.1"/>
    </source>
</evidence>
<sequence>MLNQTLQNICLSHTLILTHKHQRFFELWLYKNLNFFKCFTLTRYIR</sequence>
<protein>
    <submittedName>
        <fullName evidence="1">Uncharacterized protein</fullName>
    </submittedName>
</protein>
<reference evidence="1" key="1">
    <citation type="submission" date="2013-11" db="EMBL/GenBank/DDBJ databases">
        <title>The novel cryptic plasmid pEA68 of Erwinia amylovora strain 692 and definition of a novel family of plasmids.</title>
        <authorList>
            <person name="Ismail E."/>
            <person name="Blom J."/>
            <person name="Bultreys A."/>
            <person name="Ivanovic M."/>
            <person name="Obradovic A."/>
            <person name="Van Doorn J."/>
            <person name="Bergsma-Vlami M."/>
            <person name="Maes M."/>
            <person name="Willems A."/>
            <person name="Stockwell V."/>
            <person name="Smits T.H.M."/>
            <person name="Pulawska J."/>
        </authorList>
    </citation>
    <scope>NUCLEOTIDE SEQUENCE [LARGE SCALE GENOMIC DNA]</scope>
    <source>
        <strain evidence="1">692</strain>
        <plasmid evidence="1">pEA68</plasmid>
    </source>
</reference>
<accession>A0A0N7L011</accession>
<geneLocation type="plasmid" evidence="1">
    <name>pEA68</name>
</geneLocation>
<name>A0A0N7L011_ERWAM</name>
<organism evidence="1">
    <name type="scientific">Erwinia amylovora</name>
    <name type="common">Fire blight bacteria</name>
    <dbReference type="NCBI Taxonomy" id="552"/>
    <lineage>
        <taxon>Bacteria</taxon>
        <taxon>Pseudomonadati</taxon>
        <taxon>Pseudomonadota</taxon>
        <taxon>Gammaproteobacteria</taxon>
        <taxon>Enterobacterales</taxon>
        <taxon>Erwiniaceae</taxon>
        <taxon>Erwinia</taxon>
    </lineage>
</organism>
<dbReference type="EMBL" id="HG813238">
    <property type="protein sequence ID" value="CDM08126.1"/>
    <property type="molecule type" value="Genomic_DNA"/>
</dbReference>